<keyword evidence="1" id="KW-0472">Membrane</keyword>
<evidence type="ECO:0000259" key="2">
    <source>
        <dbReference type="Pfam" id="PF13937"/>
    </source>
</evidence>
<keyword evidence="1" id="KW-1133">Transmembrane helix</keyword>
<evidence type="ECO:0000313" key="3">
    <source>
        <dbReference type="EMBL" id="RKP57569.1"/>
    </source>
</evidence>
<evidence type="ECO:0000256" key="1">
    <source>
        <dbReference type="SAM" id="Phobius"/>
    </source>
</evidence>
<dbReference type="Proteomes" id="UP000270342">
    <property type="component" value="Unassembled WGS sequence"/>
</dbReference>
<gene>
    <name evidence="3" type="ORF">D7S86_06315</name>
</gene>
<dbReference type="InterPro" id="IPR019886">
    <property type="entry name" value="Na_symporter_ssu"/>
</dbReference>
<feature type="domain" description="Sodium symporter small subunit" evidence="2">
    <location>
        <begin position="32"/>
        <end position="104"/>
    </location>
</feature>
<dbReference type="OrthoDB" id="9797746at2"/>
<sequence length="137" mass="14758">MPAFDDEARNAADRASDIETGIVADVAIAAARRAYWRFNVRLIAVLLGIGTLVSFGVPLIAERIEPIRFAGWPLPFYVGAQGATIAYLALVGTYIGAMTFADRRLRTAIANARADGRTHVGPHARIDARANAQTPPR</sequence>
<feature type="transmembrane region" description="Helical" evidence="1">
    <location>
        <begin position="76"/>
        <end position="97"/>
    </location>
</feature>
<protein>
    <submittedName>
        <fullName evidence="3">DUF4212 domain-containing protein</fullName>
    </submittedName>
</protein>
<organism evidence="3 4">
    <name type="scientific">Pararobbsia silviterrae</name>
    <dbReference type="NCBI Taxonomy" id="1792498"/>
    <lineage>
        <taxon>Bacteria</taxon>
        <taxon>Pseudomonadati</taxon>
        <taxon>Pseudomonadota</taxon>
        <taxon>Betaproteobacteria</taxon>
        <taxon>Burkholderiales</taxon>
        <taxon>Burkholderiaceae</taxon>
        <taxon>Pararobbsia</taxon>
    </lineage>
</organism>
<dbReference type="Pfam" id="PF13937">
    <property type="entry name" value="DUF4212"/>
    <property type="match status" value="1"/>
</dbReference>
<keyword evidence="4" id="KW-1185">Reference proteome</keyword>
<dbReference type="RefSeq" id="WP_121084667.1">
    <property type="nucleotide sequence ID" value="NZ_RBZU01000002.1"/>
</dbReference>
<dbReference type="EMBL" id="RBZU01000002">
    <property type="protein sequence ID" value="RKP57569.1"/>
    <property type="molecule type" value="Genomic_DNA"/>
</dbReference>
<evidence type="ECO:0000313" key="4">
    <source>
        <dbReference type="Proteomes" id="UP000270342"/>
    </source>
</evidence>
<keyword evidence="1" id="KW-0812">Transmembrane</keyword>
<feature type="transmembrane region" description="Helical" evidence="1">
    <location>
        <begin position="42"/>
        <end position="61"/>
    </location>
</feature>
<proteinExistence type="predicted"/>
<dbReference type="NCBIfam" id="TIGR03647">
    <property type="entry name" value="Na_symport_sm"/>
    <property type="match status" value="1"/>
</dbReference>
<reference evidence="3 4" key="1">
    <citation type="submission" date="2018-10" db="EMBL/GenBank/DDBJ databases">
        <title>Robbsia sp. DHC34, isolated from soil.</title>
        <authorList>
            <person name="Gao Z.-H."/>
            <person name="Qiu L.-H."/>
        </authorList>
    </citation>
    <scope>NUCLEOTIDE SEQUENCE [LARGE SCALE GENOMIC DNA]</scope>
    <source>
        <strain evidence="3 4">DHC34</strain>
    </source>
</reference>
<accession>A0A494Y498</accession>
<dbReference type="AlphaFoldDB" id="A0A494Y498"/>
<name>A0A494Y498_9BURK</name>
<comment type="caution">
    <text evidence="3">The sequence shown here is derived from an EMBL/GenBank/DDBJ whole genome shotgun (WGS) entry which is preliminary data.</text>
</comment>